<keyword evidence="3" id="KW-0046">Antibiotic resistance</keyword>
<sequence>MILSLPEAKRAARALRAALPDLSHSQALEIVAHQLGHRDWNTAAARLAGGTGTAVPVLRVFDVPSAHEFYLDYLGFGVEWEHRFEPGLPLYTRIRRDHLVVDLSEHHGDGTPGSCVWVPVTDVHALHHELSAKNHPRQRPCVDEHAPGGPTMTVTDPFANSIRFCQAAAR</sequence>
<dbReference type="InterPro" id="IPR037523">
    <property type="entry name" value="VOC_core"/>
</dbReference>
<evidence type="ECO:0000256" key="1">
    <source>
        <dbReference type="ARBA" id="ARBA00011051"/>
    </source>
</evidence>
<dbReference type="Pfam" id="PF20066">
    <property type="entry name" value="Glyoxalase_8"/>
    <property type="match status" value="1"/>
</dbReference>
<evidence type="ECO:0000256" key="3">
    <source>
        <dbReference type="ARBA" id="ARBA00023251"/>
    </source>
</evidence>
<reference evidence="6" key="1">
    <citation type="journal article" date="2019" name="Int. J. Syst. Evol. Microbiol.">
        <title>The Global Catalogue of Microorganisms (GCM) 10K type strain sequencing project: providing services to taxonomists for standard genome sequencing and annotation.</title>
        <authorList>
            <consortium name="The Broad Institute Genomics Platform"/>
            <consortium name="The Broad Institute Genome Sequencing Center for Infectious Disease"/>
            <person name="Wu L."/>
            <person name="Ma J."/>
        </authorList>
    </citation>
    <scope>NUCLEOTIDE SEQUENCE [LARGE SCALE GENOMIC DNA]</scope>
    <source>
        <strain evidence="6">ZS-22-S1</strain>
    </source>
</reference>
<organism evidence="5 6">
    <name type="scientific">Actinophytocola glycyrrhizae</name>
    <dbReference type="NCBI Taxonomy" id="2044873"/>
    <lineage>
        <taxon>Bacteria</taxon>
        <taxon>Bacillati</taxon>
        <taxon>Actinomycetota</taxon>
        <taxon>Actinomycetes</taxon>
        <taxon>Pseudonocardiales</taxon>
        <taxon>Pseudonocardiaceae</taxon>
    </lineage>
</organism>
<evidence type="ECO:0000313" key="5">
    <source>
        <dbReference type="EMBL" id="MFC4856545.1"/>
    </source>
</evidence>
<proteinExistence type="inferred from homology"/>
<dbReference type="RefSeq" id="WP_378058510.1">
    <property type="nucleotide sequence ID" value="NZ_JBHSIS010000010.1"/>
</dbReference>
<gene>
    <name evidence="5" type="ORF">ACFPCV_23830</name>
</gene>
<dbReference type="Gene3D" id="3.10.180.10">
    <property type="entry name" value="2,3-Dihydroxybiphenyl 1,2-Dioxygenase, domain 1"/>
    <property type="match status" value="1"/>
</dbReference>
<comment type="caution">
    <text evidence="5">The sequence shown here is derived from an EMBL/GenBank/DDBJ whole genome shotgun (WGS) entry which is preliminary data.</text>
</comment>
<comment type="similarity">
    <text evidence="1">Belongs to the bleomycin resistance protein family.</text>
</comment>
<dbReference type="Pfam" id="PF19581">
    <property type="entry name" value="Glyoxalase_7"/>
    <property type="match status" value="1"/>
</dbReference>
<accession>A0ABV9S4G0</accession>
<dbReference type="SUPFAM" id="SSF54593">
    <property type="entry name" value="Glyoxalase/Bleomycin resistance protein/Dihydroxybiphenyl dioxygenase"/>
    <property type="match status" value="1"/>
</dbReference>
<name>A0ABV9S4G0_9PSEU</name>
<dbReference type="InterPro" id="IPR029068">
    <property type="entry name" value="Glyas_Bleomycin-R_OHBP_Dase"/>
</dbReference>
<dbReference type="InterPro" id="IPR045517">
    <property type="entry name" value="Glyoxalase_8"/>
</dbReference>
<dbReference type="PROSITE" id="PS51819">
    <property type="entry name" value="VOC"/>
    <property type="match status" value="1"/>
</dbReference>
<evidence type="ECO:0000313" key="6">
    <source>
        <dbReference type="Proteomes" id="UP001595859"/>
    </source>
</evidence>
<dbReference type="Proteomes" id="UP001595859">
    <property type="component" value="Unassembled WGS sequence"/>
</dbReference>
<protein>
    <recommendedName>
        <fullName evidence="2">Bleomycin resistance protein</fullName>
    </recommendedName>
</protein>
<keyword evidence="6" id="KW-1185">Reference proteome</keyword>
<dbReference type="EMBL" id="JBHSIS010000010">
    <property type="protein sequence ID" value="MFC4856545.1"/>
    <property type="molecule type" value="Genomic_DNA"/>
</dbReference>
<dbReference type="InterPro" id="IPR000335">
    <property type="entry name" value="Bleomycin-R"/>
</dbReference>
<evidence type="ECO:0000256" key="2">
    <source>
        <dbReference type="ARBA" id="ARBA00021572"/>
    </source>
</evidence>
<feature type="domain" description="VOC" evidence="4">
    <location>
        <begin position="50"/>
        <end position="167"/>
    </location>
</feature>
<evidence type="ECO:0000259" key="4">
    <source>
        <dbReference type="PROSITE" id="PS51819"/>
    </source>
</evidence>